<name>A0AA40KXP0_9HYME</name>
<proteinExistence type="predicted"/>
<dbReference type="Proteomes" id="UP001177670">
    <property type="component" value="Unassembled WGS sequence"/>
</dbReference>
<keyword evidence="2" id="KW-1185">Reference proteome</keyword>
<protein>
    <submittedName>
        <fullName evidence="1">Uncharacterized protein</fullName>
    </submittedName>
</protein>
<sequence>MEARVSSCQGVWLVERIAEDAKEEILWKENTSRLLSETVWYFLTDPTLGEKQLGFLPTFLRYRFHAFGLQSFMSKVKNLSPLPNIATSRTLYRAR</sequence>
<evidence type="ECO:0000313" key="1">
    <source>
        <dbReference type="EMBL" id="KAK1136969.1"/>
    </source>
</evidence>
<gene>
    <name evidence="1" type="ORF">K0M31_001497</name>
</gene>
<reference evidence="1" key="1">
    <citation type="submission" date="2021-10" db="EMBL/GenBank/DDBJ databases">
        <title>Melipona bicolor Genome sequencing and assembly.</title>
        <authorList>
            <person name="Araujo N.S."/>
            <person name="Arias M.C."/>
        </authorList>
    </citation>
    <scope>NUCLEOTIDE SEQUENCE</scope>
    <source>
        <strain evidence="1">USP_2M_L1-L4_2017</strain>
        <tissue evidence="1">Whole body</tissue>
    </source>
</reference>
<dbReference type="AlphaFoldDB" id="A0AA40KXP0"/>
<dbReference type="EMBL" id="JAHYIQ010000001">
    <property type="protein sequence ID" value="KAK1136969.1"/>
    <property type="molecule type" value="Genomic_DNA"/>
</dbReference>
<organism evidence="1 2">
    <name type="scientific">Melipona bicolor</name>
    <dbReference type="NCBI Taxonomy" id="60889"/>
    <lineage>
        <taxon>Eukaryota</taxon>
        <taxon>Metazoa</taxon>
        <taxon>Ecdysozoa</taxon>
        <taxon>Arthropoda</taxon>
        <taxon>Hexapoda</taxon>
        <taxon>Insecta</taxon>
        <taxon>Pterygota</taxon>
        <taxon>Neoptera</taxon>
        <taxon>Endopterygota</taxon>
        <taxon>Hymenoptera</taxon>
        <taxon>Apocrita</taxon>
        <taxon>Aculeata</taxon>
        <taxon>Apoidea</taxon>
        <taxon>Anthophila</taxon>
        <taxon>Apidae</taxon>
        <taxon>Melipona</taxon>
    </lineage>
</organism>
<comment type="caution">
    <text evidence="1">The sequence shown here is derived from an EMBL/GenBank/DDBJ whole genome shotgun (WGS) entry which is preliminary data.</text>
</comment>
<evidence type="ECO:0000313" key="2">
    <source>
        <dbReference type="Proteomes" id="UP001177670"/>
    </source>
</evidence>
<accession>A0AA40KXP0</accession>